<organism evidence="3 4">
    <name type="scientific">Polychaeton citri CBS 116435</name>
    <dbReference type="NCBI Taxonomy" id="1314669"/>
    <lineage>
        <taxon>Eukaryota</taxon>
        <taxon>Fungi</taxon>
        <taxon>Dikarya</taxon>
        <taxon>Ascomycota</taxon>
        <taxon>Pezizomycotina</taxon>
        <taxon>Dothideomycetes</taxon>
        <taxon>Dothideomycetidae</taxon>
        <taxon>Capnodiales</taxon>
        <taxon>Capnodiaceae</taxon>
        <taxon>Polychaeton</taxon>
    </lineage>
</organism>
<proteinExistence type="predicted"/>
<protein>
    <recommendedName>
        <fullName evidence="2">HAM1-like N-terminal domain-containing protein</fullName>
    </recommendedName>
</protein>
<dbReference type="EMBL" id="MU003794">
    <property type="protein sequence ID" value="KAF2720985.1"/>
    <property type="molecule type" value="Genomic_DNA"/>
</dbReference>
<dbReference type="PANTHER" id="PTHR31138">
    <property type="entry name" value="CHROMOSOME 19, WHOLE GENOME SHOTGUN SEQUENCE"/>
    <property type="match status" value="1"/>
</dbReference>
<reference evidence="3" key="1">
    <citation type="journal article" date="2020" name="Stud. Mycol.">
        <title>101 Dothideomycetes genomes: a test case for predicting lifestyles and emergence of pathogens.</title>
        <authorList>
            <person name="Haridas S."/>
            <person name="Albert R."/>
            <person name="Binder M."/>
            <person name="Bloem J."/>
            <person name="Labutti K."/>
            <person name="Salamov A."/>
            <person name="Andreopoulos B."/>
            <person name="Baker S."/>
            <person name="Barry K."/>
            <person name="Bills G."/>
            <person name="Bluhm B."/>
            <person name="Cannon C."/>
            <person name="Castanera R."/>
            <person name="Culley D."/>
            <person name="Daum C."/>
            <person name="Ezra D."/>
            <person name="Gonzalez J."/>
            <person name="Henrissat B."/>
            <person name="Kuo A."/>
            <person name="Liang C."/>
            <person name="Lipzen A."/>
            <person name="Lutzoni F."/>
            <person name="Magnuson J."/>
            <person name="Mondo S."/>
            <person name="Nolan M."/>
            <person name="Ohm R."/>
            <person name="Pangilinan J."/>
            <person name="Park H.-J."/>
            <person name="Ramirez L."/>
            <person name="Alfaro M."/>
            <person name="Sun H."/>
            <person name="Tritt A."/>
            <person name="Yoshinaga Y."/>
            <person name="Zwiers L.-H."/>
            <person name="Turgeon B."/>
            <person name="Goodwin S."/>
            <person name="Spatafora J."/>
            <person name="Crous P."/>
            <person name="Grigoriev I."/>
        </authorList>
    </citation>
    <scope>NUCLEOTIDE SEQUENCE</scope>
    <source>
        <strain evidence="3">CBS 116435</strain>
    </source>
</reference>
<feature type="region of interest" description="Disordered" evidence="1">
    <location>
        <begin position="190"/>
        <end position="217"/>
    </location>
</feature>
<dbReference type="Proteomes" id="UP000799441">
    <property type="component" value="Unassembled WGS sequence"/>
</dbReference>
<feature type="compositionally biased region" description="Basic residues" evidence="1">
    <location>
        <begin position="1"/>
        <end position="10"/>
    </location>
</feature>
<evidence type="ECO:0000313" key="3">
    <source>
        <dbReference type="EMBL" id="KAF2720985.1"/>
    </source>
</evidence>
<comment type="caution">
    <text evidence="3">The sequence shown here is derived from an EMBL/GenBank/DDBJ whole genome shotgun (WGS) entry which is preliminary data.</text>
</comment>
<dbReference type="OrthoDB" id="5407957at2759"/>
<feature type="domain" description="HAM1-like N-terminal" evidence="2">
    <location>
        <begin position="239"/>
        <end position="581"/>
    </location>
</feature>
<accession>A0A9P4Q7M2</accession>
<dbReference type="Gene3D" id="3.15.10.10">
    <property type="entry name" value="Bactericidal permeability-increasing protein, domain 1"/>
    <property type="match status" value="1"/>
</dbReference>
<gene>
    <name evidence="3" type="ORF">K431DRAFT_248028</name>
</gene>
<dbReference type="InterPro" id="IPR017943">
    <property type="entry name" value="Bactericidal_perm-incr_a/b_dom"/>
</dbReference>
<dbReference type="PANTHER" id="PTHR31138:SF4">
    <property type="entry name" value="DUF5923 DOMAIN-CONTAINING PROTEIN"/>
    <property type="match status" value="1"/>
</dbReference>
<dbReference type="SUPFAM" id="SSF55394">
    <property type="entry name" value="Bactericidal permeability-increasing protein, BPI"/>
    <property type="match status" value="1"/>
</dbReference>
<evidence type="ECO:0000313" key="4">
    <source>
        <dbReference type="Proteomes" id="UP000799441"/>
    </source>
</evidence>
<dbReference type="Pfam" id="PF19343">
    <property type="entry name" value="HAM1_N"/>
    <property type="match status" value="2"/>
</dbReference>
<dbReference type="InterPro" id="IPR045967">
    <property type="entry name" value="HAM1-like_N"/>
</dbReference>
<sequence>MSSCFGRRKRRNDDTEPLLPQYNDDTALQRRLHQKLHSYQMLRALSKGYMPSTEQIIVNLRTLLASDVLTVDDHELTDSGRLLLKRSRKWLTDFIETLRNKNDNDEIQDMLWFLANSRISIDTNDVVNRARKNKAKADTAAAYESVKTVGSLLMTNSDFRTFLGDLNTVGREVFKESAFALGNVAEEAGKQIGPSAEEEAKISKPGADENEPAPTSQEIGQEVAEVGAVVTNGTAQVAKAAADSTTDKLSGDQGKTLVHRLQQAISKLRQRNDYSDSVSTLTTLLKRYAYIYSRAASDALDIAQEDTHSNKELDKALANIWSFATSFGSKEEWDKIGDAYHTLLKHKDNDPEFEALMQDVGNSLQQMLTDPSFWDDAPSRFRELRDRAKTSEKNSPLRQDINSLLDQIERTVRSVVEDKDISKLISDTASIVDILSPRGQIANPDLLEDVLHTFTPLLVAAIQYLPIPRLEVSAPEIDLLLENVIIEPGTTINQTSFLPYKLKVETYNDIEVMKHHTNRIATHTKSLVTLKLDGLSVRADEVGFWLRTHSGIFRFADEGIASIALDDRGMDIHLDVEIAKERLEQVLTLKAVRVHIHKLNYSTSKSKLSWLGWLLRPVLRPIIRKTLEKQLASAIADFFHFANRELLFARERLRATRISQPQDLMTFFKAIAARLTPEEDPDLYTRVGVTDPGKGVFKGVYAPGSIVKEWEMEGRRAAERVEDAGEDKGWRNDIFDAHVATLS</sequence>
<keyword evidence="4" id="KW-1185">Reference proteome</keyword>
<dbReference type="GO" id="GO:0008289">
    <property type="term" value="F:lipid binding"/>
    <property type="evidence" value="ECO:0007669"/>
    <property type="project" value="InterPro"/>
</dbReference>
<evidence type="ECO:0000259" key="2">
    <source>
        <dbReference type="Pfam" id="PF19343"/>
    </source>
</evidence>
<evidence type="ECO:0000256" key="1">
    <source>
        <dbReference type="SAM" id="MobiDB-lite"/>
    </source>
</evidence>
<feature type="domain" description="HAM1-like N-terminal" evidence="2">
    <location>
        <begin position="26"/>
        <end position="226"/>
    </location>
</feature>
<dbReference type="AlphaFoldDB" id="A0A9P4Q7M2"/>
<name>A0A9P4Q7M2_9PEZI</name>
<feature type="region of interest" description="Disordered" evidence="1">
    <location>
        <begin position="1"/>
        <end position="21"/>
    </location>
</feature>